<dbReference type="CDD" id="cd00807">
    <property type="entry name" value="GlnRS_core"/>
    <property type="match status" value="1"/>
</dbReference>
<dbReference type="PANTHER" id="PTHR43097">
    <property type="entry name" value="GLUTAMINE-TRNA LIGASE"/>
    <property type="match status" value="1"/>
</dbReference>
<reference evidence="20" key="1">
    <citation type="journal article" date="2012" name="Science">
        <title>The Paleozoic origin of enzymatic lignin decomposition reconstructed from 31 fungal genomes.</title>
        <authorList>
            <person name="Floudas D."/>
            <person name="Binder M."/>
            <person name="Riley R."/>
            <person name="Barry K."/>
            <person name="Blanchette R.A."/>
            <person name="Henrissat B."/>
            <person name="Martinez A.T."/>
            <person name="Otillar R."/>
            <person name="Spatafora J.W."/>
            <person name="Yadav J.S."/>
            <person name="Aerts A."/>
            <person name="Benoit I."/>
            <person name="Boyd A."/>
            <person name="Carlson A."/>
            <person name="Copeland A."/>
            <person name="Coutinho P.M."/>
            <person name="de Vries R.P."/>
            <person name="Ferreira P."/>
            <person name="Findley K."/>
            <person name="Foster B."/>
            <person name="Gaskell J."/>
            <person name="Glotzer D."/>
            <person name="Gorecki P."/>
            <person name="Heitman J."/>
            <person name="Hesse C."/>
            <person name="Hori C."/>
            <person name="Igarashi K."/>
            <person name="Jurgens J.A."/>
            <person name="Kallen N."/>
            <person name="Kersten P."/>
            <person name="Kohler A."/>
            <person name="Kuees U."/>
            <person name="Kumar T.K.A."/>
            <person name="Kuo A."/>
            <person name="LaButti K."/>
            <person name="Larrondo L.F."/>
            <person name="Lindquist E."/>
            <person name="Ling A."/>
            <person name="Lombard V."/>
            <person name="Lucas S."/>
            <person name="Lundell T."/>
            <person name="Martin R."/>
            <person name="McLaughlin D.J."/>
            <person name="Morgenstern I."/>
            <person name="Morin E."/>
            <person name="Murat C."/>
            <person name="Nagy L.G."/>
            <person name="Nolan M."/>
            <person name="Ohm R.A."/>
            <person name="Patyshakuliyeva A."/>
            <person name="Rokas A."/>
            <person name="Ruiz-Duenas F.J."/>
            <person name="Sabat G."/>
            <person name="Salamov A."/>
            <person name="Samejima M."/>
            <person name="Schmutz J."/>
            <person name="Slot J.C."/>
            <person name="St John F."/>
            <person name="Stenlid J."/>
            <person name="Sun H."/>
            <person name="Sun S."/>
            <person name="Syed K."/>
            <person name="Tsang A."/>
            <person name="Wiebenga A."/>
            <person name="Young D."/>
            <person name="Pisabarro A."/>
            <person name="Eastwood D.C."/>
            <person name="Martin F."/>
            <person name="Cullen D."/>
            <person name="Grigoriev I.V."/>
            <person name="Hibbett D.S."/>
        </authorList>
    </citation>
    <scope>NUCLEOTIDE SEQUENCE [LARGE SCALE GENOMIC DNA]</scope>
    <source>
        <strain evidence="20">RWD-64-598 SS2</strain>
    </source>
</reference>
<feature type="domain" description="Nuclear-export cofactor Arc1-like N-terminal" evidence="18">
    <location>
        <begin position="74"/>
        <end position="147"/>
    </location>
</feature>
<dbReference type="InterPro" id="IPR020059">
    <property type="entry name" value="Glu/Gln-tRNA-synth_Ib_codon-bd"/>
</dbReference>
<dbReference type="SUPFAM" id="SSF50715">
    <property type="entry name" value="Ribosomal protein L25-like"/>
    <property type="match status" value="1"/>
</dbReference>
<dbReference type="InterPro" id="IPR053836">
    <property type="entry name" value="Arc1-like_N"/>
</dbReference>
<dbReference type="FunFam" id="1.10.1160.10:FF:000001">
    <property type="entry name" value="Glutamine--tRNA ligase"/>
    <property type="match status" value="1"/>
</dbReference>
<dbReference type="Gene3D" id="2.40.240.10">
    <property type="entry name" value="Ribosomal Protein L25, Chain P"/>
    <property type="match status" value="2"/>
</dbReference>
<dbReference type="InterPro" id="IPR020061">
    <property type="entry name" value="Glu_tRNA_lig_a-bdl"/>
</dbReference>
<dbReference type="Gene3D" id="1.20.1050.130">
    <property type="match status" value="1"/>
</dbReference>
<keyword evidence="20" id="KW-1185">Reference proteome</keyword>
<comment type="catalytic activity">
    <reaction evidence="12">
        <text>tRNA(Glu) + L-glutamate + ATP = L-glutamyl-tRNA(Glu) + AMP + diphosphate</text>
        <dbReference type="Rhea" id="RHEA:23540"/>
        <dbReference type="Rhea" id="RHEA-COMP:9663"/>
        <dbReference type="Rhea" id="RHEA-COMP:9680"/>
        <dbReference type="ChEBI" id="CHEBI:29985"/>
        <dbReference type="ChEBI" id="CHEBI:30616"/>
        <dbReference type="ChEBI" id="CHEBI:33019"/>
        <dbReference type="ChEBI" id="CHEBI:78442"/>
        <dbReference type="ChEBI" id="CHEBI:78520"/>
        <dbReference type="ChEBI" id="CHEBI:456215"/>
        <dbReference type="EC" id="6.1.1.17"/>
    </reaction>
</comment>
<keyword evidence="7 13" id="KW-0547">Nucleotide-binding</keyword>
<feature type="domain" description="Glutamyl/glutaminyl-tRNA synthetase class Ib anti-codon binding" evidence="16">
    <location>
        <begin position="494"/>
        <end position="585"/>
    </location>
</feature>
<dbReference type="PANTHER" id="PTHR43097:SF5">
    <property type="entry name" value="GLUTAMATE--TRNA LIGASE"/>
    <property type="match status" value="1"/>
</dbReference>
<dbReference type="OrthoDB" id="10250478at2759"/>
<evidence type="ECO:0000256" key="6">
    <source>
        <dbReference type="ARBA" id="ARBA00022598"/>
    </source>
</evidence>
<dbReference type="InterPro" id="IPR000924">
    <property type="entry name" value="Glu/Gln-tRNA-synth"/>
</dbReference>
<accession>A0A5M3N1J2</accession>
<dbReference type="EC" id="6.1.1.17" evidence="3"/>
<evidence type="ECO:0000313" key="20">
    <source>
        <dbReference type="Proteomes" id="UP000053558"/>
    </source>
</evidence>
<keyword evidence="5" id="KW-0597">Phosphoprotein</keyword>
<evidence type="ECO:0000256" key="12">
    <source>
        <dbReference type="ARBA" id="ARBA00048351"/>
    </source>
</evidence>
<dbReference type="PRINTS" id="PR00987">
    <property type="entry name" value="TRNASYNTHGLU"/>
</dbReference>
<dbReference type="InterPro" id="IPR020056">
    <property type="entry name" value="Rbsml_bL25/Gln-tRNA_synth_N"/>
</dbReference>
<evidence type="ECO:0000256" key="11">
    <source>
        <dbReference type="ARBA" id="ARBA00030865"/>
    </source>
</evidence>
<keyword evidence="6 13" id="KW-0436">Ligase</keyword>
<dbReference type="GO" id="GO:0017102">
    <property type="term" value="C:methionyl glutamyl tRNA synthetase complex"/>
    <property type="evidence" value="ECO:0007669"/>
    <property type="project" value="UniProtKB-ARBA"/>
</dbReference>
<organism evidence="19 20">
    <name type="scientific">Coniophora puteana (strain RWD-64-598)</name>
    <name type="common">Brown rot fungus</name>
    <dbReference type="NCBI Taxonomy" id="741705"/>
    <lineage>
        <taxon>Eukaryota</taxon>
        <taxon>Fungi</taxon>
        <taxon>Dikarya</taxon>
        <taxon>Basidiomycota</taxon>
        <taxon>Agaricomycotina</taxon>
        <taxon>Agaricomycetes</taxon>
        <taxon>Agaricomycetidae</taxon>
        <taxon>Boletales</taxon>
        <taxon>Coniophorineae</taxon>
        <taxon>Coniophoraceae</taxon>
        <taxon>Coniophora</taxon>
    </lineage>
</organism>
<dbReference type="OMA" id="FIHIPDG"/>
<evidence type="ECO:0000256" key="5">
    <source>
        <dbReference type="ARBA" id="ARBA00022553"/>
    </source>
</evidence>
<dbReference type="CDD" id="cd10306">
    <property type="entry name" value="GST_C_GluRS_N"/>
    <property type="match status" value="1"/>
</dbReference>
<evidence type="ECO:0000256" key="2">
    <source>
        <dbReference type="ARBA" id="ARBA00008927"/>
    </source>
</evidence>
<sequence length="755" mass="84451">MSLTLSSKASPFPFAAVAAATHTQKAVLNYDEDAKGIELELDGSRITSEDEIVQALATDGGLSGDSTKSSVYFALAKALQTLASVPEIISGLDTLDDHLAYRTFLVGHDITAADWMVWGAIKGNVKIIGLLKNNVHVHLLRWFSHIDSLEAAQLAVSSRAEARANKARTNKTAAGFALGLQGAKEGQVVTRFPPEPSGYLHIGHAKAAMLNNYFAKMYKGKLILRFDDTNPSKERAEFEDSMIGDLELLDIRPDQVTHTSDYFDKMYELALQMIKTGKAYADDTEQMQMRHERMEGIASKHRDDSVEENLKHFDDMKSGTETGVKWCLRAKISVDNPNKALRDPVIYRCNLVAHHRTGDKWKIYPTYDFACPIVDSIEGVTHALRTNEYRDRNPQYFWMIEALGIRSVQIWDFSRLNFIYTLLSKRKLHWFVDNNLVRGWDDPRFPTIRGIRRRGLTVEALSQFMLLQGPSQAIVSLEWDSIWAMNKKAIDPVAPRFWAVEHDNKVPVTINGGPSAPEVKTLPRHKKNPEVGDKKTVFTSTVLVEQEDAASFEDQEEITLMDWGNAIVCSKETDSAGKITALTMDLHLDGDFRKTKKKITWLAQPTAEHQMVDVTLLDYDYLITKKKLEEEDELEKFVTPVTEFRTEALADANVSTLKKGDIIQFERKGYYIFDGKSDETSRLEFIHIPDGRAASLASKAGAGGAAPTDPNAAAAIAGGTPVTTKMYDVEKVYGVQPIQPGATTKMYEVKNVYED</sequence>
<feature type="domain" description="tRNA synthetases class I (E and Q) anti-codon binding" evidence="17">
    <location>
        <begin position="598"/>
        <end position="674"/>
    </location>
</feature>
<dbReference type="InterPro" id="IPR014729">
    <property type="entry name" value="Rossmann-like_a/b/a_fold"/>
</dbReference>
<dbReference type="InterPro" id="IPR011035">
    <property type="entry name" value="Ribosomal_bL25/Gln-tRNA_synth"/>
</dbReference>
<evidence type="ECO:0000259" key="17">
    <source>
        <dbReference type="Pfam" id="PF20974"/>
    </source>
</evidence>
<evidence type="ECO:0000256" key="9">
    <source>
        <dbReference type="ARBA" id="ARBA00022917"/>
    </source>
</evidence>
<gene>
    <name evidence="19" type="ORF">CONPUDRAFT_117132</name>
</gene>
<dbReference type="InterPro" id="IPR001412">
    <property type="entry name" value="aa-tRNA-synth_I_CS"/>
</dbReference>
<evidence type="ECO:0000259" key="15">
    <source>
        <dbReference type="Pfam" id="PF00749"/>
    </source>
</evidence>
<dbReference type="SUPFAM" id="SSF52374">
    <property type="entry name" value="Nucleotidylyl transferase"/>
    <property type="match status" value="1"/>
</dbReference>
<dbReference type="SUPFAM" id="SSF47616">
    <property type="entry name" value="GST C-terminal domain-like"/>
    <property type="match status" value="1"/>
</dbReference>
<dbReference type="InterPro" id="IPR036282">
    <property type="entry name" value="Glutathione-S-Trfase_C_sf"/>
</dbReference>
<evidence type="ECO:0000256" key="10">
    <source>
        <dbReference type="ARBA" id="ARBA00023146"/>
    </source>
</evidence>
<dbReference type="Gene3D" id="1.10.1160.10">
    <property type="entry name" value="Glutamyl-trna Synthetase, Domain 2"/>
    <property type="match status" value="1"/>
</dbReference>
<dbReference type="InterPro" id="IPR050132">
    <property type="entry name" value="Gln/Glu-tRNA_Ligase"/>
</dbReference>
<dbReference type="Pfam" id="PF03950">
    <property type="entry name" value="tRNA-synt_1c_C"/>
    <property type="match status" value="1"/>
</dbReference>
<comment type="caution">
    <text evidence="19">The sequence shown here is derived from an EMBL/GenBank/DDBJ whole genome shotgun (WGS) entry which is preliminary data.</text>
</comment>
<feature type="region of interest" description="Disordered" evidence="14">
    <location>
        <begin position="509"/>
        <end position="532"/>
    </location>
</feature>
<dbReference type="GO" id="GO:0004818">
    <property type="term" value="F:glutamate-tRNA ligase activity"/>
    <property type="evidence" value="ECO:0007669"/>
    <property type="project" value="UniProtKB-EC"/>
</dbReference>
<dbReference type="Gene3D" id="3.40.50.620">
    <property type="entry name" value="HUPs"/>
    <property type="match status" value="1"/>
</dbReference>
<evidence type="ECO:0000256" key="4">
    <source>
        <dbReference type="ARBA" id="ARBA00022490"/>
    </source>
</evidence>
<evidence type="ECO:0000256" key="1">
    <source>
        <dbReference type="ARBA" id="ARBA00004496"/>
    </source>
</evidence>
<dbReference type="HAMAP" id="MF_02076">
    <property type="entry name" value="Glu_tRNA_synth_type2"/>
    <property type="match status" value="1"/>
</dbReference>
<comment type="subcellular location">
    <subcellularLocation>
        <location evidence="1">Cytoplasm</location>
    </subcellularLocation>
</comment>
<evidence type="ECO:0000259" key="16">
    <source>
        <dbReference type="Pfam" id="PF03950"/>
    </source>
</evidence>
<dbReference type="Pfam" id="PF21972">
    <property type="entry name" value="Arc1p_N_like"/>
    <property type="match status" value="1"/>
</dbReference>
<dbReference type="RefSeq" id="XP_007764563.1">
    <property type="nucleotide sequence ID" value="XM_007766373.1"/>
</dbReference>
<dbReference type="FunFam" id="2.40.240.10:FF:000004">
    <property type="entry name" value="Glutamyl-tRNA synthetase, cytoplasmic"/>
    <property type="match status" value="1"/>
</dbReference>
<dbReference type="InterPro" id="IPR020058">
    <property type="entry name" value="Glu/Gln-tRNA-synth_Ib_cat-dom"/>
</dbReference>
<dbReference type="Pfam" id="PF20974">
    <property type="entry name" value="tRNA-synt_1c_C2"/>
    <property type="match status" value="1"/>
</dbReference>
<dbReference type="Gene3D" id="3.90.800.10">
    <property type="entry name" value="Glutamyl-tRNA Synthetase, Domain 3"/>
    <property type="match status" value="1"/>
</dbReference>
<keyword evidence="10 13" id="KW-0030">Aminoacyl-tRNA synthetase</keyword>
<keyword evidence="4" id="KW-0963">Cytoplasm</keyword>
<dbReference type="Proteomes" id="UP000053558">
    <property type="component" value="Unassembled WGS sequence"/>
</dbReference>
<evidence type="ECO:0000256" key="8">
    <source>
        <dbReference type="ARBA" id="ARBA00022840"/>
    </source>
</evidence>
<evidence type="ECO:0000256" key="14">
    <source>
        <dbReference type="SAM" id="MobiDB-lite"/>
    </source>
</evidence>
<evidence type="ECO:0000256" key="13">
    <source>
        <dbReference type="RuleBase" id="RU363037"/>
    </source>
</evidence>
<dbReference type="NCBIfam" id="TIGR00463">
    <property type="entry name" value="gltX_arch"/>
    <property type="match status" value="1"/>
</dbReference>
<dbReference type="GO" id="GO:0010494">
    <property type="term" value="C:cytoplasmic stress granule"/>
    <property type="evidence" value="ECO:0007669"/>
    <property type="project" value="UniProtKB-ARBA"/>
</dbReference>
<protein>
    <recommendedName>
        <fullName evidence="3">glutamate--tRNA ligase</fullName>
        <ecNumber evidence="3">6.1.1.17</ecNumber>
    </recommendedName>
    <alternativeName>
        <fullName evidence="11">Glutamyl-tRNA synthetase</fullName>
    </alternativeName>
</protein>
<dbReference type="InterPro" id="IPR004526">
    <property type="entry name" value="Glu-tRNA-synth_arc/euk"/>
</dbReference>
<dbReference type="InterPro" id="IPR049437">
    <property type="entry name" value="tRNA-synt_1c_C2"/>
</dbReference>
<dbReference type="EMBL" id="JH711574">
    <property type="protein sequence ID" value="EIW84894.1"/>
    <property type="molecule type" value="Genomic_DNA"/>
</dbReference>
<keyword evidence="9 13" id="KW-0648">Protein biosynthesis</keyword>
<dbReference type="PROSITE" id="PS00178">
    <property type="entry name" value="AA_TRNA_LIGASE_I"/>
    <property type="match status" value="1"/>
</dbReference>
<evidence type="ECO:0000256" key="7">
    <source>
        <dbReference type="ARBA" id="ARBA00022741"/>
    </source>
</evidence>
<dbReference type="GO" id="GO:0005524">
    <property type="term" value="F:ATP binding"/>
    <property type="evidence" value="ECO:0007669"/>
    <property type="project" value="UniProtKB-KW"/>
</dbReference>
<keyword evidence="8 13" id="KW-0067">ATP-binding</keyword>
<proteinExistence type="inferred from homology"/>
<dbReference type="GeneID" id="19199292"/>
<dbReference type="GO" id="GO:0005829">
    <property type="term" value="C:cytosol"/>
    <property type="evidence" value="ECO:0007669"/>
    <property type="project" value="TreeGrafter"/>
</dbReference>
<dbReference type="AlphaFoldDB" id="A0A5M3N1J2"/>
<evidence type="ECO:0000256" key="3">
    <source>
        <dbReference type="ARBA" id="ARBA00012835"/>
    </source>
</evidence>
<dbReference type="KEGG" id="cput:CONPUDRAFT_117132"/>
<evidence type="ECO:0000313" key="19">
    <source>
        <dbReference type="EMBL" id="EIW84894.1"/>
    </source>
</evidence>
<name>A0A5M3N1J2_CONPW</name>
<dbReference type="FunFam" id="3.90.800.10:FF:000001">
    <property type="entry name" value="Glutamine--tRNA ligase"/>
    <property type="match status" value="1"/>
</dbReference>
<evidence type="ECO:0000259" key="18">
    <source>
        <dbReference type="Pfam" id="PF21972"/>
    </source>
</evidence>
<dbReference type="Pfam" id="PF00749">
    <property type="entry name" value="tRNA-synt_1c"/>
    <property type="match status" value="1"/>
</dbReference>
<dbReference type="FunFam" id="3.40.50.620:FF:000070">
    <property type="entry name" value="Bifunctional glutamate/proline--tRNA ligase"/>
    <property type="match status" value="1"/>
</dbReference>
<feature type="domain" description="Glutamyl/glutaminyl-tRNA synthetase class Ib catalytic" evidence="15">
    <location>
        <begin position="187"/>
        <end position="491"/>
    </location>
</feature>
<comment type="similarity">
    <text evidence="2">Belongs to the class-I aminoacyl-tRNA synthetase family. Glutamate--tRNA ligase type 2 subfamily.</text>
</comment>
<dbReference type="GO" id="GO:0006424">
    <property type="term" value="P:glutamyl-tRNA aminoacylation"/>
    <property type="evidence" value="ECO:0007669"/>
    <property type="project" value="InterPro"/>
</dbReference>